<gene>
    <name evidence="1" type="primary">PLEST005508</name>
    <name evidence="1" type="ORF">PLESTB_000602900</name>
</gene>
<evidence type="ECO:0000313" key="1">
    <source>
        <dbReference type="EMBL" id="GLC52266.1"/>
    </source>
</evidence>
<evidence type="ECO:0000313" key="2">
    <source>
        <dbReference type="Proteomes" id="UP001165080"/>
    </source>
</evidence>
<proteinExistence type="predicted"/>
<reference evidence="1 2" key="1">
    <citation type="journal article" date="2023" name="Commun. Biol.">
        <title>Reorganization of the ancestral sex-determining regions during the evolution of trioecy in Pleodorina starrii.</title>
        <authorList>
            <person name="Takahashi K."/>
            <person name="Suzuki S."/>
            <person name="Kawai-Toyooka H."/>
            <person name="Yamamoto K."/>
            <person name="Hamaji T."/>
            <person name="Ootsuki R."/>
            <person name="Yamaguchi H."/>
            <person name="Kawachi M."/>
            <person name="Higashiyama T."/>
            <person name="Nozaki H."/>
        </authorList>
    </citation>
    <scope>NUCLEOTIDE SEQUENCE [LARGE SCALE GENOMIC DNA]</scope>
    <source>
        <strain evidence="1 2">NIES-4479</strain>
    </source>
</reference>
<dbReference type="EMBL" id="BRXU01000005">
    <property type="protein sequence ID" value="GLC52266.1"/>
    <property type="molecule type" value="Genomic_DNA"/>
</dbReference>
<dbReference type="AlphaFoldDB" id="A0A9W6BIX8"/>
<accession>A0A9W6BIX8</accession>
<name>A0A9W6BIX8_9CHLO</name>
<dbReference type="Proteomes" id="UP001165080">
    <property type="component" value="Unassembled WGS sequence"/>
</dbReference>
<keyword evidence="2" id="KW-1185">Reference proteome</keyword>
<comment type="caution">
    <text evidence="1">The sequence shown here is derived from an EMBL/GenBank/DDBJ whole genome shotgun (WGS) entry which is preliminary data.</text>
</comment>
<sequence>MARQAFKRCARPDAAAASEDKAWHNGVLISVEAHGWTSASIRSAGAGYYERVDADVAANSATVEAAEAEADGVTEVAIDAIMDSLAASGIFVPLLDPRSKQRPDGAALLQHSTYCSAWVASLRVPSTAGYTAGDGSKAQHMLIKTSCFYSEQRATKALAAAARRGRAVYVPMERDAMHEVRAAVKASLARASASVLAASSFGASSSSSGALPNVLGGALGQPVHVEVRPCSQRSSSGPDFEVVAVYPYHPAGDDATGFLAVNEAAPTAQQQRIQAWLHDSE</sequence>
<protein>
    <submittedName>
        <fullName evidence="1">Uncharacterized protein</fullName>
    </submittedName>
</protein>
<organism evidence="1 2">
    <name type="scientific">Pleodorina starrii</name>
    <dbReference type="NCBI Taxonomy" id="330485"/>
    <lineage>
        <taxon>Eukaryota</taxon>
        <taxon>Viridiplantae</taxon>
        <taxon>Chlorophyta</taxon>
        <taxon>core chlorophytes</taxon>
        <taxon>Chlorophyceae</taxon>
        <taxon>CS clade</taxon>
        <taxon>Chlamydomonadales</taxon>
        <taxon>Volvocaceae</taxon>
        <taxon>Pleodorina</taxon>
    </lineage>
</organism>